<comment type="caution">
    <text evidence="1">The sequence shown here is derived from an EMBL/GenBank/DDBJ whole genome shotgun (WGS) entry which is preliminary data.</text>
</comment>
<name>A0ABN7WHG4_GIGMA</name>
<reference evidence="1 2" key="1">
    <citation type="submission" date="2021-06" db="EMBL/GenBank/DDBJ databases">
        <authorList>
            <person name="Kallberg Y."/>
            <person name="Tangrot J."/>
            <person name="Rosling A."/>
        </authorList>
    </citation>
    <scope>NUCLEOTIDE SEQUENCE [LARGE SCALE GENOMIC DNA]</scope>
    <source>
        <strain evidence="1 2">120-4 pot B 10/14</strain>
    </source>
</reference>
<sequence>LSSYVKELASKLSNSKTKEQAWKARNQAKRCFQELGLSKDQANIFIPIRSSRKHVDERDHIKIIAQDIIKNNLLPEEINGIVYDLASSTPTTATKIPFVTEEANQIQARKRILHGINSYDCSKFFYLEKVQERLNECYASSVEHYGIMNDRPNTLAPKQKNDEVNDIIDLYREISDDKN</sequence>
<proteinExistence type="predicted"/>
<organism evidence="1 2">
    <name type="scientific">Gigaspora margarita</name>
    <dbReference type="NCBI Taxonomy" id="4874"/>
    <lineage>
        <taxon>Eukaryota</taxon>
        <taxon>Fungi</taxon>
        <taxon>Fungi incertae sedis</taxon>
        <taxon>Mucoromycota</taxon>
        <taxon>Glomeromycotina</taxon>
        <taxon>Glomeromycetes</taxon>
        <taxon>Diversisporales</taxon>
        <taxon>Gigasporaceae</taxon>
        <taxon>Gigaspora</taxon>
    </lineage>
</organism>
<evidence type="ECO:0000313" key="2">
    <source>
        <dbReference type="Proteomes" id="UP000789901"/>
    </source>
</evidence>
<keyword evidence="2" id="KW-1185">Reference proteome</keyword>
<feature type="non-terminal residue" evidence="1">
    <location>
        <position position="1"/>
    </location>
</feature>
<dbReference type="Proteomes" id="UP000789901">
    <property type="component" value="Unassembled WGS sequence"/>
</dbReference>
<dbReference type="EMBL" id="CAJVQB010043786">
    <property type="protein sequence ID" value="CAG8831426.1"/>
    <property type="molecule type" value="Genomic_DNA"/>
</dbReference>
<protein>
    <submittedName>
        <fullName evidence="1">22176_t:CDS:1</fullName>
    </submittedName>
</protein>
<accession>A0ABN7WHG4</accession>
<evidence type="ECO:0000313" key="1">
    <source>
        <dbReference type="EMBL" id="CAG8831426.1"/>
    </source>
</evidence>
<gene>
    <name evidence="1" type="ORF">GMARGA_LOCUS30660</name>
</gene>